<evidence type="ECO:0000313" key="1">
    <source>
        <dbReference type="EMBL" id="ORA25168.1"/>
    </source>
</evidence>
<sequence length="151" mass="16980">MTAPVQGKFANQEDVTSRFEGTIPSDRLAWVNVRIGDAESELMGKIPSLRKPLAEIAAESEAAGDPDRLNRVKVLVCEKVLDLYRNPERASQRSTTTPDITTSRSWYASDPTRGRVQFTDAELDSVRLRKRRKKFGTVGVAPWQPTRPRHC</sequence>
<comment type="caution">
    <text evidence="1">The sequence shown here is derived from an EMBL/GenBank/DDBJ whole genome shotgun (WGS) entry which is preliminary data.</text>
</comment>
<name>A0A1X0A5M9_9MYCO</name>
<protein>
    <submittedName>
        <fullName evidence="1">Uncharacterized protein</fullName>
    </submittedName>
</protein>
<reference evidence="1 2" key="1">
    <citation type="submission" date="2017-02" db="EMBL/GenBank/DDBJ databases">
        <title>The new phylogeny of genus Mycobacterium.</title>
        <authorList>
            <person name="Tortoli E."/>
            <person name="Trovato A."/>
            <person name="Cirillo D.M."/>
        </authorList>
    </citation>
    <scope>NUCLEOTIDE SEQUENCE [LARGE SCALE GENOMIC DNA]</scope>
    <source>
        <strain evidence="1 2">RW6</strain>
    </source>
</reference>
<dbReference type="STRING" id="1927124.BST13_33135"/>
<dbReference type="Proteomes" id="UP000192448">
    <property type="component" value="Unassembled WGS sequence"/>
</dbReference>
<dbReference type="AlphaFoldDB" id="A0A1X0A5M9"/>
<evidence type="ECO:0000313" key="2">
    <source>
        <dbReference type="Proteomes" id="UP000192448"/>
    </source>
</evidence>
<dbReference type="EMBL" id="MVHF01000054">
    <property type="protein sequence ID" value="ORA25168.1"/>
    <property type="molecule type" value="Genomic_DNA"/>
</dbReference>
<gene>
    <name evidence="1" type="ORF">BST13_33135</name>
</gene>
<keyword evidence="2" id="KW-1185">Reference proteome</keyword>
<dbReference type="RefSeq" id="WP_083169749.1">
    <property type="nucleotide sequence ID" value="NZ_MVHF01000054.1"/>
</dbReference>
<dbReference type="OrthoDB" id="4715018at2"/>
<proteinExistence type="predicted"/>
<organism evidence="1 2">
    <name type="scientific">Mycobacterium aquaticum</name>
    <dbReference type="NCBI Taxonomy" id="1927124"/>
    <lineage>
        <taxon>Bacteria</taxon>
        <taxon>Bacillati</taxon>
        <taxon>Actinomycetota</taxon>
        <taxon>Actinomycetes</taxon>
        <taxon>Mycobacteriales</taxon>
        <taxon>Mycobacteriaceae</taxon>
        <taxon>Mycobacterium</taxon>
    </lineage>
</organism>
<accession>A0A1X0A5M9</accession>